<dbReference type="GO" id="GO:0043531">
    <property type="term" value="F:ADP binding"/>
    <property type="evidence" value="ECO:0007669"/>
    <property type="project" value="TreeGrafter"/>
</dbReference>
<dbReference type="Pfam" id="PF00162">
    <property type="entry name" value="PGK"/>
    <property type="match status" value="1"/>
</dbReference>
<name>A0A372MEX4_9SPIR</name>
<dbReference type="GO" id="GO:0005829">
    <property type="term" value="C:cytosol"/>
    <property type="evidence" value="ECO:0007669"/>
    <property type="project" value="TreeGrafter"/>
</dbReference>
<evidence type="ECO:0000256" key="9">
    <source>
        <dbReference type="RuleBase" id="RU000532"/>
    </source>
</evidence>
<evidence type="ECO:0000256" key="1">
    <source>
        <dbReference type="ARBA" id="ARBA00000642"/>
    </source>
</evidence>
<dbReference type="EC" id="2.7.2.3" evidence="3 9"/>
<keyword evidence="4 9" id="KW-0808">Transferase</keyword>
<comment type="catalytic activity">
    <reaction evidence="1 9">
        <text>(2R)-3-phosphoglycerate + ATP = (2R)-3-phospho-glyceroyl phosphate + ADP</text>
        <dbReference type="Rhea" id="RHEA:14801"/>
        <dbReference type="ChEBI" id="CHEBI:30616"/>
        <dbReference type="ChEBI" id="CHEBI:57604"/>
        <dbReference type="ChEBI" id="CHEBI:58272"/>
        <dbReference type="ChEBI" id="CHEBI:456216"/>
        <dbReference type="EC" id="2.7.2.3"/>
    </reaction>
</comment>
<dbReference type="PRINTS" id="PR00477">
    <property type="entry name" value="PHGLYCKINASE"/>
</dbReference>
<protein>
    <recommendedName>
        <fullName evidence="3 9">Phosphoglycerate kinase</fullName>
        <ecNumber evidence="3 9">2.7.2.3</ecNumber>
    </recommendedName>
</protein>
<dbReference type="Proteomes" id="UP000264002">
    <property type="component" value="Unassembled WGS sequence"/>
</dbReference>
<evidence type="ECO:0000256" key="7">
    <source>
        <dbReference type="ARBA" id="ARBA00022840"/>
    </source>
</evidence>
<evidence type="ECO:0000313" key="11">
    <source>
        <dbReference type="Proteomes" id="UP000264002"/>
    </source>
</evidence>
<evidence type="ECO:0000313" key="10">
    <source>
        <dbReference type="EMBL" id="RFU94003.1"/>
    </source>
</evidence>
<evidence type="ECO:0000256" key="2">
    <source>
        <dbReference type="ARBA" id="ARBA00008982"/>
    </source>
</evidence>
<dbReference type="GO" id="GO:0005524">
    <property type="term" value="F:ATP binding"/>
    <property type="evidence" value="ECO:0007669"/>
    <property type="project" value="UniProtKB-KW"/>
</dbReference>
<evidence type="ECO:0000256" key="3">
    <source>
        <dbReference type="ARBA" id="ARBA00013061"/>
    </source>
</evidence>
<dbReference type="InterPro" id="IPR001576">
    <property type="entry name" value="Phosphoglycerate_kinase"/>
</dbReference>
<dbReference type="InterPro" id="IPR015824">
    <property type="entry name" value="Phosphoglycerate_kinase_N"/>
</dbReference>
<dbReference type="SUPFAM" id="SSF53748">
    <property type="entry name" value="Phosphoglycerate kinase"/>
    <property type="match status" value="1"/>
</dbReference>
<dbReference type="GO" id="GO:0006094">
    <property type="term" value="P:gluconeogenesis"/>
    <property type="evidence" value="ECO:0007669"/>
    <property type="project" value="TreeGrafter"/>
</dbReference>
<comment type="similarity">
    <text evidence="2 9">Belongs to the phosphoglycerate kinase family.</text>
</comment>
<evidence type="ECO:0000256" key="4">
    <source>
        <dbReference type="ARBA" id="ARBA00022679"/>
    </source>
</evidence>
<dbReference type="PIRSF" id="PIRSF000724">
    <property type="entry name" value="Pgk"/>
    <property type="match status" value="1"/>
</dbReference>
<dbReference type="PANTHER" id="PTHR11406">
    <property type="entry name" value="PHOSPHOGLYCERATE KINASE"/>
    <property type="match status" value="1"/>
</dbReference>
<reference evidence="10 11" key="2">
    <citation type="submission" date="2018-09" db="EMBL/GenBank/DDBJ databases">
        <title>Genome of Sphaerochaeta halotolerans strain 4-11.</title>
        <authorList>
            <person name="Nazina T.N."/>
            <person name="Sokolova D.S."/>
        </authorList>
    </citation>
    <scope>NUCLEOTIDE SEQUENCE [LARGE SCALE GENOMIC DNA]</scope>
    <source>
        <strain evidence="10 11">4-11</strain>
    </source>
</reference>
<organism evidence="10 11">
    <name type="scientific">Sphaerochaeta halotolerans</name>
    <dbReference type="NCBI Taxonomy" id="2293840"/>
    <lineage>
        <taxon>Bacteria</taxon>
        <taxon>Pseudomonadati</taxon>
        <taxon>Spirochaetota</taxon>
        <taxon>Spirochaetia</taxon>
        <taxon>Spirochaetales</taxon>
        <taxon>Sphaerochaetaceae</taxon>
        <taxon>Sphaerochaeta</taxon>
    </lineage>
</organism>
<dbReference type="AlphaFoldDB" id="A0A372MEX4"/>
<accession>A0A372MEX4</accession>
<comment type="caution">
    <text evidence="10">The sequence shown here is derived from an EMBL/GenBank/DDBJ whole genome shotgun (WGS) entry which is preliminary data.</text>
</comment>
<evidence type="ECO:0000256" key="8">
    <source>
        <dbReference type="PIRSR" id="PIRSR000724-2"/>
    </source>
</evidence>
<sequence>MEKVTQIRMRSLEDVELAGRTVIFRPDINSPIDPKTKRIVNTNRLEKAAPTLKTLLDGGAKVALIAHQGDTLDYQNLIPLAEHAQILSKLTGYEIAYLDDVCGPTAIQTVRSLKEGQAVILGNLRYLSEEITAFEKEVKLKPSEMLGTWLVRSLAPLADLYVNDAFAAAHRNAPSMVAFQELLPTAGGKQLVAEYTALSKVASQPIHPCVFVLGGGKISDAFGMMRNVLENKTADTILCGGITALVMLLAKGVSLGDSTWNFLKDRDLLQFVDQARQLLASWPEAFVIPLDLAYEEEGKRKEVTIETIAGSKALQSKLFLDLGEQTIESYKLVIAKAGSIFVNGPAGVYEDERFEKATKEIWTAIADADGYTVVGGGDTITAATRFTDLKQYSYVCTAGGAMVRFLSGKKLPLIEAMGKAWERDGKE</sequence>
<dbReference type="GO" id="GO:0006096">
    <property type="term" value="P:glycolytic process"/>
    <property type="evidence" value="ECO:0007669"/>
    <property type="project" value="UniProtKB-UniPathway"/>
</dbReference>
<keyword evidence="6 9" id="KW-0418">Kinase</keyword>
<feature type="binding site" evidence="8">
    <location>
        <position position="350"/>
    </location>
    <ligand>
        <name>ATP</name>
        <dbReference type="ChEBI" id="CHEBI:30616"/>
    </ligand>
</feature>
<dbReference type="InterPro" id="IPR036043">
    <property type="entry name" value="Phosphoglycerate_kinase_sf"/>
</dbReference>
<dbReference type="RefSeq" id="WP_117331268.1">
    <property type="nucleotide sequence ID" value="NZ_QUWK01000014.1"/>
</dbReference>
<evidence type="ECO:0000256" key="6">
    <source>
        <dbReference type="ARBA" id="ARBA00022777"/>
    </source>
</evidence>
<dbReference type="Gene3D" id="3.40.50.1260">
    <property type="entry name" value="Phosphoglycerate kinase, N-terminal domain"/>
    <property type="match status" value="2"/>
</dbReference>
<reference evidence="11" key="1">
    <citation type="submission" date="2018-08" db="EMBL/GenBank/DDBJ databases">
        <authorList>
            <person name="Grouzdev D.S."/>
            <person name="Krutkina M.S."/>
        </authorList>
    </citation>
    <scope>NUCLEOTIDE SEQUENCE [LARGE SCALE GENOMIC DNA]</scope>
    <source>
        <strain evidence="11">4-11</strain>
    </source>
</reference>
<dbReference type="UniPathway" id="UPA00109">
    <property type="reaction ID" value="UER00185"/>
</dbReference>
<gene>
    <name evidence="10" type="ORF">DYP60_12085</name>
</gene>
<keyword evidence="7 8" id="KW-0067">ATP-binding</keyword>
<proteinExistence type="inferred from homology"/>
<keyword evidence="5" id="KW-0547">Nucleotide-binding</keyword>
<evidence type="ECO:0000256" key="5">
    <source>
        <dbReference type="ARBA" id="ARBA00022741"/>
    </source>
</evidence>
<dbReference type="GO" id="GO:0004618">
    <property type="term" value="F:phosphoglycerate kinase activity"/>
    <property type="evidence" value="ECO:0007669"/>
    <property type="project" value="UniProtKB-EC"/>
</dbReference>
<keyword evidence="11" id="KW-1185">Reference proteome</keyword>
<dbReference type="EMBL" id="QUWK01000014">
    <property type="protein sequence ID" value="RFU94003.1"/>
    <property type="molecule type" value="Genomic_DNA"/>
</dbReference>
<feature type="binding site" evidence="8">
    <location>
        <begin position="376"/>
        <end position="379"/>
    </location>
    <ligand>
        <name>ATP</name>
        <dbReference type="ChEBI" id="CHEBI:30616"/>
    </ligand>
</feature>
<dbReference type="PANTHER" id="PTHR11406:SF23">
    <property type="entry name" value="PHOSPHOGLYCERATE KINASE 1, CHLOROPLASTIC-RELATED"/>
    <property type="match status" value="1"/>
</dbReference>